<accession>A0AAV9DVK1</accession>
<proteinExistence type="predicted"/>
<sequence length="136" mass="14649">MTRISPNRVSVVAVGRLKSPLAERAIAQIVCLKTASPGGVWRRFGEGDSDGAGRTVRRSRETEEADTQNECGVNDDGIDDDEDSPSRDLRGRDGEVQLGCCGEGDGPEGEPEEGITIYIWWWGEAGWEMGGKASHG</sequence>
<feature type="region of interest" description="Disordered" evidence="1">
    <location>
        <begin position="38"/>
        <end position="114"/>
    </location>
</feature>
<reference evidence="2" key="2">
    <citation type="submission" date="2023-06" db="EMBL/GenBank/DDBJ databases">
        <authorList>
            <person name="Ma L."/>
            <person name="Liu K.-W."/>
            <person name="Li Z."/>
            <person name="Hsiao Y.-Y."/>
            <person name="Qi Y."/>
            <person name="Fu T."/>
            <person name="Tang G."/>
            <person name="Zhang D."/>
            <person name="Sun W.-H."/>
            <person name="Liu D.-K."/>
            <person name="Li Y."/>
            <person name="Chen G.-Z."/>
            <person name="Liu X.-D."/>
            <person name="Liao X.-Y."/>
            <person name="Jiang Y.-T."/>
            <person name="Yu X."/>
            <person name="Hao Y."/>
            <person name="Huang J."/>
            <person name="Zhao X.-W."/>
            <person name="Ke S."/>
            <person name="Chen Y.-Y."/>
            <person name="Wu W.-L."/>
            <person name="Hsu J.-L."/>
            <person name="Lin Y.-F."/>
            <person name="Huang M.-D."/>
            <person name="Li C.-Y."/>
            <person name="Huang L."/>
            <person name="Wang Z.-W."/>
            <person name="Zhao X."/>
            <person name="Zhong W.-Y."/>
            <person name="Peng D.-H."/>
            <person name="Ahmad S."/>
            <person name="Lan S."/>
            <person name="Zhang J.-S."/>
            <person name="Tsai W.-C."/>
            <person name="Van De Peer Y."/>
            <person name="Liu Z.-J."/>
        </authorList>
    </citation>
    <scope>NUCLEOTIDE SEQUENCE</scope>
    <source>
        <strain evidence="2">CP</strain>
        <tissue evidence="2">Leaves</tissue>
    </source>
</reference>
<dbReference type="AlphaFoldDB" id="A0AAV9DVK1"/>
<gene>
    <name evidence="2" type="ORF">QJS10_CPB11g01423</name>
</gene>
<protein>
    <submittedName>
        <fullName evidence="2">Uncharacterized protein</fullName>
    </submittedName>
</protein>
<organism evidence="2 3">
    <name type="scientific">Acorus calamus</name>
    <name type="common">Sweet flag</name>
    <dbReference type="NCBI Taxonomy" id="4465"/>
    <lineage>
        <taxon>Eukaryota</taxon>
        <taxon>Viridiplantae</taxon>
        <taxon>Streptophyta</taxon>
        <taxon>Embryophyta</taxon>
        <taxon>Tracheophyta</taxon>
        <taxon>Spermatophyta</taxon>
        <taxon>Magnoliopsida</taxon>
        <taxon>Liliopsida</taxon>
        <taxon>Acoraceae</taxon>
        <taxon>Acorus</taxon>
    </lineage>
</organism>
<evidence type="ECO:0000256" key="1">
    <source>
        <dbReference type="SAM" id="MobiDB-lite"/>
    </source>
</evidence>
<keyword evidence="3" id="KW-1185">Reference proteome</keyword>
<dbReference type="Proteomes" id="UP001180020">
    <property type="component" value="Unassembled WGS sequence"/>
</dbReference>
<reference evidence="2" key="1">
    <citation type="journal article" date="2023" name="Nat. Commun.">
        <title>Diploid and tetraploid genomes of Acorus and the evolution of monocots.</title>
        <authorList>
            <person name="Ma L."/>
            <person name="Liu K.W."/>
            <person name="Li Z."/>
            <person name="Hsiao Y.Y."/>
            <person name="Qi Y."/>
            <person name="Fu T."/>
            <person name="Tang G.D."/>
            <person name="Zhang D."/>
            <person name="Sun W.H."/>
            <person name="Liu D.K."/>
            <person name="Li Y."/>
            <person name="Chen G.Z."/>
            <person name="Liu X.D."/>
            <person name="Liao X.Y."/>
            <person name="Jiang Y.T."/>
            <person name="Yu X."/>
            <person name="Hao Y."/>
            <person name="Huang J."/>
            <person name="Zhao X.W."/>
            <person name="Ke S."/>
            <person name="Chen Y.Y."/>
            <person name="Wu W.L."/>
            <person name="Hsu J.L."/>
            <person name="Lin Y.F."/>
            <person name="Huang M.D."/>
            <person name="Li C.Y."/>
            <person name="Huang L."/>
            <person name="Wang Z.W."/>
            <person name="Zhao X."/>
            <person name="Zhong W.Y."/>
            <person name="Peng D.H."/>
            <person name="Ahmad S."/>
            <person name="Lan S."/>
            <person name="Zhang J.S."/>
            <person name="Tsai W.C."/>
            <person name="Van de Peer Y."/>
            <person name="Liu Z.J."/>
        </authorList>
    </citation>
    <scope>NUCLEOTIDE SEQUENCE</scope>
    <source>
        <strain evidence="2">CP</strain>
    </source>
</reference>
<evidence type="ECO:0000313" key="3">
    <source>
        <dbReference type="Proteomes" id="UP001180020"/>
    </source>
</evidence>
<dbReference type="EMBL" id="JAUJYO010000011">
    <property type="protein sequence ID" value="KAK1304884.1"/>
    <property type="molecule type" value="Genomic_DNA"/>
</dbReference>
<feature type="compositionally biased region" description="Basic and acidic residues" evidence="1">
    <location>
        <begin position="84"/>
        <end position="95"/>
    </location>
</feature>
<comment type="caution">
    <text evidence="2">The sequence shown here is derived from an EMBL/GenBank/DDBJ whole genome shotgun (WGS) entry which is preliminary data.</text>
</comment>
<name>A0AAV9DVK1_ACOCL</name>
<evidence type="ECO:0000313" key="2">
    <source>
        <dbReference type="EMBL" id="KAK1304884.1"/>
    </source>
</evidence>